<evidence type="ECO:0000256" key="7">
    <source>
        <dbReference type="ARBA" id="ARBA00049348"/>
    </source>
</evidence>
<evidence type="ECO:0000313" key="12">
    <source>
        <dbReference type="EMBL" id="GAA2171232.1"/>
    </source>
</evidence>
<feature type="transmembrane region" description="Helical" evidence="9">
    <location>
        <begin position="12"/>
        <end position="31"/>
    </location>
</feature>
<evidence type="ECO:0000259" key="10">
    <source>
        <dbReference type="Pfam" id="PF01035"/>
    </source>
</evidence>
<keyword evidence="5 8" id="KW-0227">DNA damage</keyword>
<dbReference type="SUPFAM" id="SSF53155">
    <property type="entry name" value="Methylated DNA-protein cysteine methyltransferase domain"/>
    <property type="match status" value="1"/>
</dbReference>
<keyword evidence="9" id="KW-0472">Membrane</keyword>
<keyword evidence="4 8" id="KW-0808">Transferase</keyword>
<dbReference type="Gene3D" id="3.30.160.70">
    <property type="entry name" value="Methylated DNA-protein cysteine methyltransferase domain"/>
    <property type="match status" value="1"/>
</dbReference>
<sequence>MNDTRHAIVDTTVGAITIVGGAAGIQGLYYAEHRPAPDRERFGQRDDASLADAASQLHEYLAGDRRAFDLALDPVGTPFQLRVWHELRQIPYGETRTYGWIATRIGQPTAVRAVGLANGRNPISIVVPCHRVVGANGALTGYAGGVACKRALLDLERGDLLDGSGVALDSVA</sequence>
<name>A0ABP5M9X9_9MICO</name>
<dbReference type="EC" id="2.1.1.63" evidence="8"/>
<dbReference type="InterPro" id="IPR023546">
    <property type="entry name" value="MGMT"/>
</dbReference>
<keyword evidence="9" id="KW-1133">Transmembrane helix</keyword>
<evidence type="ECO:0000256" key="8">
    <source>
        <dbReference type="HAMAP-Rule" id="MF_00772"/>
    </source>
</evidence>
<evidence type="ECO:0000256" key="6">
    <source>
        <dbReference type="ARBA" id="ARBA00023204"/>
    </source>
</evidence>
<comment type="subcellular location">
    <subcellularLocation>
        <location evidence="8">Cytoplasm</location>
    </subcellularLocation>
</comment>
<comment type="miscellaneous">
    <text evidence="8">This enzyme catalyzes only one turnover and therefore is not strictly catalytic. According to one definition, an enzyme is a biocatalyst that acts repeatedly and over many reaction cycles.</text>
</comment>
<dbReference type="PANTHER" id="PTHR10815">
    <property type="entry name" value="METHYLATED-DNA--PROTEIN-CYSTEINE METHYLTRANSFERASE"/>
    <property type="match status" value="1"/>
</dbReference>
<keyword evidence="3 8" id="KW-0489">Methyltransferase</keyword>
<dbReference type="Gene3D" id="1.10.10.10">
    <property type="entry name" value="Winged helix-like DNA-binding domain superfamily/Winged helix DNA-binding domain"/>
    <property type="match status" value="1"/>
</dbReference>
<dbReference type="InterPro" id="IPR036217">
    <property type="entry name" value="MethylDNA_cys_MeTrfase_DNAb"/>
</dbReference>
<feature type="domain" description="Methylguanine DNA methyltransferase ribonuclease-like" evidence="11">
    <location>
        <begin position="6"/>
        <end position="74"/>
    </location>
</feature>
<comment type="caution">
    <text evidence="12">The sequence shown here is derived from an EMBL/GenBank/DDBJ whole genome shotgun (WGS) entry which is preliminary data.</text>
</comment>
<dbReference type="InterPro" id="IPR008332">
    <property type="entry name" value="MethylG_MeTrfase_N"/>
</dbReference>
<dbReference type="PANTHER" id="PTHR10815:SF5">
    <property type="entry name" value="METHYLATED-DNA--PROTEIN-CYSTEINE METHYLTRANSFERASE"/>
    <property type="match status" value="1"/>
</dbReference>
<evidence type="ECO:0000256" key="4">
    <source>
        <dbReference type="ARBA" id="ARBA00022679"/>
    </source>
</evidence>
<dbReference type="InterPro" id="IPR036388">
    <property type="entry name" value="WH-like_DNA-bd_sf"/>
</dbReference>
<keyword evidence="9" id="KW-0812">Transmembrane</keyword>
<comment type="similarity">
    <text evidence="8">Belongs to the MGMT family.</text>
</comment>
<evidence type="ECO:0000313" key="13">
    <source>
        <dbReference type="Proteomes" id="UP001501599"/>
    </source>
</evidence>
<keyword evidence="6 8" id="KW-0234">DNA repair</keyword>
<keyword evidence="13" id="KW-1185">Reference proteome</keyword>
<dbReference type="HAMAP" id="MF_00772">
    <property type="entry name" value="OGT"/>
    <property type="match status" value="1"/>
</dbReference>
<dbReference type="SUPFAM" id="SSF46767">
    <property type="entry name" value="Methylated DNA-protein cysteine methyltransferase, C-terminal domain"/>
    <property type="match status" value="1"/>
</dbReference>
<comment type="catalytic activity">
    <reaction evidence="7 8">
        <text>a 6-O-methyl-2'-deoxyguanosine in DNA + L-cysteinyl-[protein] = S-methyl-L-cysteinyl-[protein] + a 2'-deoxyguanosine in DNA</text>
        <dbReference type="Rhea" id="RHEA:24000"/>
        <dbReference type="Rhea" id="RHEA-COMP:10131"/>
        <dbReference type="Rhea" id="RHEA-COMP:10132"/>
        <dbReference type="Rhea" id="RHEA-COMP:11367"/>
        <dbReference type="Rhea" id="RHEA-COMP:11368"/>
        <dbReference type="ChEBI" id="CHEBI:29950"/>
        <dbReference type="ChEBI" id="CHEBI:82612"/>
        <dbReference type="ChEBI" id="CHEBI:85445"/>
        <dbReference type="ChEBI" id="CHEBI:85448"/>
        <dbReference type="EC" id="2.1.1.63"/>
    </reaction>
</comment>
<dbReference type="InterPro" id="IPR001497">
    <property type="entry name" value="MethylDNA_cys_MeTrfase_AS"/>
</dbReference>
<dbReference type="Proteomes" id="UP001501599">
    <property type="component" value="Unassembled WGS sequence"/>
</dbReference>
<gene>
    <name evidence="12" type="ORF">GCM10009846_04450</name>
</gene>
<dbReference type="Pfam" id="PF01035">
    <property type="entry name" value="DNA_binding_1"/>
    <property type="match status" value="1"/>
</dbReference>
<dbReference type="InterPro" id="IPR036631">
    <property type="entry name" value="MGMT_N_sf"/>
</dbReference>
<feature type="domain" description="Methylated-DNA-[protein]-cysteine S-methyltransferase DNA binding" evidence="10">
    <location>
        <begin position="78"/>
        <end position="157"/>
    </location>
</feature>
<dbReference type="EMBL" id="BAAAQT010000001">
    <property type="protein sequence ID" value="GAA2171232.1"/>
    <property type="molecule type" value="Genomic_DNA"/>
</dbReference>
<evidence type="ECO:0000256" key="9">
    <source>
        <dbReference type="SAM" id="Phobius"/>
    </source>
</evidence>
<dbReference type="CDD" id="cd06445">
    <property type="entry name" value="ATase"/>
    <property type="match status" value="1"/>
</dbReference>
<organism evidence="12 13">
    <name type="scientific">Agrococcus versicolor</name>
    <dbReference type="NCBI Taxonomy" id="501482"/>
    <lineage>
        <taxon>Bacteria</taxon>
        <taxon>Bacillati</taxon>
        <taxon>Actinomycetota</taxon>
        <taxon>Actinomycetes</taxon>
        <taxon>Micrococcales</taxon>
        <taxon>Microbacteriaceae</taxon>
        <taxon>Agrococcus</taxon>
    </lineage>
</organism>
<evidence type="ECO:0000256" key="2">
    <source>
        <dbReference type="ARBA" id="ARBA00022490"/>
    </source>
</evidence>
<dbReference type="Pfam" id="PF02870">
    <property type="entry name" value="Methyltransf_1N"/>
    <property type="match status" value="1"/>
</dbReference>
<dbReference type="RefSeq" id="WP_344339837.1">
    <property type="nucleotide sequence ID" value="NZ_BAAAQT010000001.1"/>
</dbReference>
<comment type="function">
    <text evidence="8">Involved in the cellular defense against the biological effects of O6-methylguanine (O6-MeG) and O4-methylthymine (O4-MeT) in DNA. Repairs the methylated nucleobase in DNA by stoichiometrically transferring the methyl group to a cysteine residue in the enzyme. This is a suicide reaction: the enzyme is irreversibly inactivated.</text>
</comment>
<proteinExistence type="inferred from homology"/>
<dbReference type="NCBIfam" id="TIGR00589">
    <property type="entry name" value="ogt"/>
    <property type="match status" value="1"/>
</dbReference>
<accession>A0ABP5M9X9</accession>
<evidence type="ECO:0000256" key="5">
    <source>
        <dbReference type="ARBA" id="ARBA00022763"/>
    </source>
</evidence>
<evidence type="ECO:0000259" key="11">
    <source>
        <dbReference type="Pfam" id="PF02870"/>
    </source>
</evidence>
<reference evidence="13" key="1">
    <citation type="journal article" date="2019" name="Int. J. Syst. Evol. Microbiol.">
        <title>The Global Catalogue of Microorganisms (GCM) 10K type strain sequencing project: providing services to taxonomists for standard genome sequencing and annotation.</title>
        <authorList>
            <consortium name="The Broad Institute Genomics Platform"/>
            <consortium name="The Broad Institute Genome Sequencing Center for Infectious Disease"/>
            <person name="Wu L."/>
            <person name="Ma J."/>
        </authorList>
    </citation>
    <scope>NUCLEOTIDE SEQUENCE [LARGE SCALE GENOMIC DNA]</scope>
    <source>
        <strain evidence="13">JCM 16026</strain>
    </source>
</reference>
<protein>
    <recommendedName>
        <fullName evidence="8">Methylated-DNA--protein-cysteine methyltransferase</fullName>
        <ecNumber evidence="8">2.1.1.63</ecNumber>
    </recommendedName>
    <alternativeName>
        <fullName evidence="8">6-O-methylguanine-DNA methyltransferase</fullName>
        <shortName evidence="8">MGMT</shortName>
    </alternativeName>
    <alternativeName>
        <fullName evidence="8">O-6-methylguanine-DNA-alkyltransferase</fullName>
    </alternativeName>
</protein>
<keyword evidence="2 8" id="KW-0963">Cytoplasm</keyword>
<dbReference type="PROSITE" id="PS00374">
    <property type="entry name" value="MGMT"/>
    <property type="match status" value="1"/>
</dbReference>
<evidence type="ECO:0000256" key="3">
    <source>
        <dbReference type="ARBA" id="ARBA00022603"/>
    </source>
</evidence>
<feature type="active site" description="Nucleophile; methyl group acceptor" evidence="8">
    <location>
        <position position="129"/>
    </location>
</feature>
<comment type="catalytic activity">
    <reaction evidence="1 8">
        <text>a 4-O-methyl-thymidine in DNA + L-cysteinyl-[protein] = a thymidine in DNA + S-methyl-L-cysteinyl-[protein]</text>
        <dbReference type="Rhea" id="RHEA:53428"/>
        <dbReference type="Rhea" id="RHEA-COMP:10131"/>
        <dbReference type="Rhea" id="RHEA-COMP:10132"/>
        <dbReference type="Rhea" id="RHEA-COMP:13555"/>
        <dbReference type="Rhea" id="RHEA-COMP:13556"/>
        <dbReference type="ChEBI" id="CHEBI:29950"/>
        <dbReference type="ChEBI" id="CHEBI:82612"/>
        <dbReference type="ChEBI" id="CHEBI:137386"/>
        <dbReference type="ChEBI" id="CHEBI:137387"/>
        <dbReference type="EC" id="2.1.1.63"/>
    </reaction>
</comment>
<dbReference type="InterPro" id="IPR014048">
    <property type="entry name" value="MethylDNA_cys_MeTrfase_DNA-bd"/>
</dbReference>
<evidence type="ECO:0000256" key="1">
    <source>
        <dbReference type="ARBA" id="ARBA00001286"/>
    </source>
</evidence>